<evidence type="ECO:0000313" key="3">
    <source>
        <dbReference type="Proteomes" id="UP000326170"/>
    </source>
</evidence>
<dbReference type="KEGG" id="nas:GCU68_01255"/>
<feature type="transmembrane region" description="Helical" evidence="1">
    <location>
        <begin position="6"/>
        <end position="24"/>
    </location>
</feature>
<dbReference type="Proteomes" id="UP000326170">
    <property type="component" value="Chromosome"/>
</dbReference>
<feature type="transmembrane region" description="Helical" evidence="1">
    <location>
        <begin position="36"/>
        <end position="55"/>
    </location>
</feature>
<accession>A0A5P9NZF4</accession>
<dbReference type="GeneID" id="42299634"/>
<gene>
    <name evidence="2" type="ORF">GCU68_01255</name>
</gene>
<dbReference type="RefSeq" id="WP_152938663.1">
    <property type="nucleotide sequence ID" value="NZ_CP045488.1"/>
</dbReference>
<sequence>MVVDTLVAVFGLVATVGLFGGTYWDATRVDVSRPLLWAALVAGTFAVGVGLYLFATVPMTGVLLTANTGLVLYGFEREVTTEDDDPAQPGELPHESNSE</sequence>
<dbReference type="EMBL" id="CP045488">
    <property type="protein sequence ID" value="QFU81279.1"/>
    <property type="molecule type" value="Genomic_DNA"/>
</dbReference>
<organism evidence="2 3">
    <name type="scientific">Natronorubrum aibiense</name>
    <dbReference type="NCBI Taxonomy" id="348826"/>
    <lineage>
        <taxon>Archaea</taxon>
        <taxon>Methanobacteriati</taxon>
        <taxon>Methanobacteriota</taxon>
        <taxon>Stenosarchaea group</taxon>
        <taxon>Halobacteria</taxon>
        <taxon>Halobacteriales</taxon>
        <taxon>Natrialbaceae</taxon>
        <taxon>Natronorubrum</taxon>
    </lineage>
</organism>
<dbReference type="OrthoDB" id="166447at2157"/>
<name>A0A5P9NZF4_9EURY</name>
<reference evidence="2 3" key="1">
    <citation type="journal article" date="2007" name="Int. J. Syst. Evol. Microbiol.">
        <title>Natronorubrum sulfidifaciens sp. nov., an extremely haloalkaliphilic archaeon isolated from Aiding salt lake in Xin-Jiang, China.</title>
        <authorList>
            <person name="Cui H.L."/>
            <person name="Tohty D."/>
            <person name="Liu H.C."/>
            <person name="Liu S.J."/>
            <person name="Oren A."/>
            <person name="Zhou P.J."/>
        </authorList>
    </citation>
    <scope>NUCLEOTIDE SEQUENCE [LARGE SCALE GENOMIC DNA]</scope>
    <source>
        <strain evidence="2 3">7-3</strain>
    </source>
</reference>
<keyword evidence="3" id="KW-1185">Reference proteome</keyword>
<keyword evidence="1" id="KW-0812">Transmembrane</keyword>
<evidence type="ECO:0000256" key="1">
    <source>
        <dbReference type="SAM" id="Phobius"/>
    </source>
</evidence>
<keyword evidence="1" id="KW-1133">Transmembrane helix</keyword>
<proteinExistence type="predicted"/>
<keyword evidence="1" id="KW-0472">Membrane</keyword>
<dbReference type="AlphaFoldDB" id="A0A5P9NZF4"/>
<protein>
    <submittedName>
        <fullName evidence="2">Uncharacterized protein</fullName>
    </submittedName>
</protein>
<evidence type="ECO:0000313" key="2">
    <source>
        <dbReference type="EMBL" id="QFU81279.1"/>
    </source>
</evidence>